<dbReference type="Pfam" id="PF13302">
    <property type="entry name" value="Acetyltransf_3"/>
    <property type="match status" value="1"/>
</dbReference>
<dbReference type="PANTHER" id="PTHR43792">
    <property type="entry name" value="GNAT FAMILY, PUTATIVE (AFU_ORTHOLOGUE AFUA_3G00765)-RELATED-RELATED"/>
    <property type="match status" value="1"/>
</dbReference>
<feature type="domain" description="N-acetyltransferase" evidence="1">
    <location>
        <begin position="8"/>
        <end position="177"/>
    </location>
</feature>
<evidence type="ECO:0000259" key="1">
    <source>
        <dbReference type="PROSITE" id="PS51186"/>
    </source>
</evidence>
<dbReference type="AlphaFoldDB" id="A0A1E5XX11"/>
<reference evidence="2 3" key="1">
    <citation type="journal article" date="2015" name="Genome Announc.">
        <title>Genome Assemblies of Three Soil-Associated Devosia species: D. insulae, D. limi, and D. soli.</title>
        <authorList>
            <person name="Hassan Y.I."/>
            <person name="Lepp D."/>
            <person name="Zhou T."/>
        </authorList>
    </citation>
    <scope>NUCLEOTIDE SEQUENCE [LARGE SCALE GENOMIC DNA]</scope>
    <source>
        <strain evidence="2 3">DS-56</strain>
    </source>
</reference>
<evidence type="ECO:0000313" key="2">
    <source>
        <dbReference type="EMBL" id="OEO33127.1"/>
    </source>
</evidence>
<dbReference type="SUPFAM" id="SSF55729">
    <property type="entry name" value="Acyl-CoA N-acyltransferases (Nat)"/>
    <property type="match status" value="1"/>
</dbReference>
<dbReference type="OrthoDB" id="6293260at2"/>
<keyword evidence="3" id="KW-1185">Reference proteome</keyword>
<dbReference type="RefSeq" id="WP_069907735.1">
    <property type="nucleotide sequence ID" value="NZ_LAJE02000026.1"/>
</dbReference>
<dbReference type="Gene3D" id="3.40.630.30">
    <property type="match status" value="1"/>
</dbReference>
<dbReference type="InterPro" id="IPR051531">
    <property type="entry name" value="N-acetyltransferase"/>
</dbReference>
<dbReference type="PANTHER" id="PTHR43792:SF1">
    <property type="entry name" value="N-ACETYLTRANSFERASE DOMAIN-CONTAINING PROTEIN"/>
    <property type="match status" value="1"/>
</dbReference>
<dbReference type="PROSITE" id="PS51186">
    <property type="entry name" value="GNAT"/>
    <property type="match status" value="1"/>
</dbReference>
<dbReference type="InterPro" id="IPR000182">
    <property type="entry name" value="GNAT_dom"/>
</dbReference>
<sequence length="177" mass="20055">MRIETDRLLLRPWEAADHEAWAAINADLEVRLYYWPSIQSRGESDAVIVACQQALDEHGFGFVAVERQADRALIGGIGFSWTDEELPGGRQIEIGWIFGQQYWGQGYAFEAASACLAWAPGWLPTARVVGYTSEINTPSRRLMEKLGMRRDPAEDFDDITVPEGNPLRPHVLYRLEF</sequence>
<dbReference type="EMBL" id="LAJE02000026">
    <property type="protein sequence ID" value="OEO33127.1"/>
    <property type="molecule type" value="Genomic_DNA"/>
</dbReference>
<protein>
    <recommendedName>
        <fullName evidence="1">N-acetyltransferase domain-containing protein</fullName>
    </recommendedName>
</protein>
<evidence type="ECO:0000313" key="3">
    <source>
        <dbReference type="Proteomes" id="UP000095463"/>
    </source>
</evidence>
<dbReference type="GO" id="GO:0016747">
    <property type="term" value="F:acyltransferase activity, transferring groups other than amino-acyl groups"/>
    <property type="evidence" value="ECO:0007669"/>
    <property type="project" value="InterPro"/>
</dbReference>
<organism evidence="2 3">
    <name type="scientific">Devosia insulae DS-56</name>
    <dbReference type="NCBI Taxonomy" id="1116389"/>
    <lineage>
        <taxon>Bacteria</taxon>
        <taxon>Pseudomonadati</taxon>
        <taxon>Pseudomonadota</taxon>
        <taxon>Alphaproteobacteria</taxon>
        <taxon>Hyphomicrobiales</taxon>
        <taxon>Devosiaceae</taxon>
        <taxon>Devosia</taxon>
    </lineage>
</organism>
<dbReference type="InterPro" id="IPR016181">
    <property type="entry name" value="Acyl_CoA_acyltransferase"/>
</dbReference>
<gene>
    <name evidence="2" type="ORF">VW23_008065</name>
</gene>
<dbReference type="Proteomes" id="UP000095463">
    <property type="component" value="Unassembled WGS sequence"/>
</dbReference>
<proteinExistence type="predicted"/>
<name>A0A1E5XX11_9HYPH</name>
<accession>A0A1E5XX11</accession>
<comment type="caution">
    <text evidence="2">The sequence shown here is derived from an EMBL/GenBank/DDBJ whole genome shotgun (WGS) entry which is preliminary data.</text>
</comment>